<comment type="caution">
    <text evidence="1">The sequence shown here is derived from an EMBL/GenBank/DDBJ whole genome shotgun (WGS) entry which is preliminary data.</text>
</comment>
<evidence type="ECO:0008006" key="3">
    <source>
        <dbReference type="Google" id="ProtNLM"/>
    </source>
</evidence>
<dbReference type="SUPFAM" id="SSF48403">
    <property type="entry name" value="Ankyrin repeat"/>
    <property type="match status" value="1"/>
</dbReference>
<proteinExistence type="predicted"/>
<dbReference type="Gene3D" id="1.25.40.20">
    <property type="entry name" value="Ankyrin repeat-containing domain"/>
    <property type="match status" value="1"/>
</dbReference>
<dbReference type="EMBL" id="JADGIZ020000026">
    <property type="protein sequence ID" value="KAL2915212.1"/>
    <property type="molecule type" value="Genomic_DNA"/>
</dbReference>
<sequence>MPLPPEPSAMTVSARGRFAGCADLVDVLAAMPAEIEAAVLQRAGPLSLLLWDRLPLPLAPEAVSLVWIQCFVEDRTDLLPLLPEMPLAWELLFVHSSDMLAALRQLPRTKLNLQSCPLLHAFAANPEAAIWYRFADSIAICAYEIPGAGREMLPLLLRVMPDWRDDQNKRAALAVAACSAGDAALALDAVRGLPATLFSPVSSMSSSLLVAATAQGHEALALELFGMIGGSRLSMKGIVASNSLRMVDAVRDRFPTAELDVESMRLAIRLHRNELVFRFLDWFETAIMSAPYNVVMLAGEAAKAANADVLALLLRKSPNQASHAFVSAAKLGYLAVLQDIYNTLPDAPWSANVLAAAAEGKQRDLVAWLVRGPLALRSAKAMEHAARHGDLAMVEILHHDGAGLADTLAMDAAAAAGHLHVVVWLRAYRKEGCTNRAICEAAKRNDLAMVKFLHDQCRRRCDKATLCFCIMRSHLEVAEFLLAKQTRLSKMCFRYCVERGMLDMVKLLHRFRPRYDWQLMHEIAKHPEMIEWLAPRATPPRKVRRRIAREKVLREREMARRLEQLRLESPTDE</sequence>
<keyword evidence="2" id="KW-1185">Reference proteome</keyword>
<accession>A0ABR4N6R5</accession>
<dbReference type="Proteomes" id="UP001527925">
    <property type="component" value="Unassembled WGS sequence"/>
</dbReference>
<dbReference type="InterPro" id="IPR036770">
    <property type="entry name" value="Ankyrin_rpt-contain_sf"/>
</dbReference>
<dbReference type="PANTHER" id="PTHR46586">
    <property type="entry name" value="ANKYRIN REPEAT-CONTAINING PROTEIN"/>
    <property type="match status" value="1"/>
</dbReference>
<evidence type="ECO:0000313" key="2">
    <source>
        <dbReference type="Proteomes" id="UP001527925"/>
    </source>
</evidence>
<dbReference type="InterPro" id="IPR052050">
    <property type="entry name" value="SecEffector_AnkRepeat"/>
</dbReference>
<evidence type="ECO:0000313" key="1">
    <source>
        <dbReference type="EMBL" id="KAL2915212.1"/>
    </source>
</evidence>
<protein>
    <recommendedName>
        <fullName evidence="3">Ankyrin repeat protein</fullName>
    </recommendedName>
</protein>
<name>A0ABR4N6R5_9FUNG</name>
<dbReference type="PANTHER" id="PTHR46586:SF3">
    <property type="entry name" value="ANKYRIN REPEAT-CONTAINING PROTEIN"/>
    <property type="match status" value="1"/>
</dbReference>
<gene>
    <name evidence="1" type="ORF">HK105_205319</name>
</gene>
<reference evidence="1 2" key="1">
    <citation type="submission" date="2023-09" db="EMBL/GenBank/DDBJ databases">
        <title>Pangenome analysis of Batrachochytrium dendrobatidis and related Chytrids.</title>
        <authorList>
            <person name="Yacoub M.N."/>
            <person name="Stajich J.E."/>
            <person name="James T.Y."/>
        </authorList>
    </citation>
    <scope>NUCLEOTIDE SEQUENCE [LARGE SCALE GENOMIC DNA]</scope>
    <source>
        <strain evidence="1 2">JEL0888</strain>
    </source>
</reference>
<organism evidence="1 2">
    <name type="scientific">Polyrhizophydium stewartii</name>
    <dbReference type="NCBI Taxonomy" id="2732419"/>
    <lineage>
        <taxon>Eukaryota</taxon>
        <taxon>Fungi</taxon>
        <taxon>Fungi incertae sedis</taxon>
        <taxon>Chytridiomycota</taxon>
        <taxon>Chytridiomycota incertae sedis</taxon>
        <taxon>Chytridiomycetes</taxon>
        <taxon>Rhizophydiales</taxon>
        <taxon>Rhizophydiales incertae sedis</taxon>
        <taxon>Polyrhizophydium</taxon>
    </lineage>
</organism>